<evidence type="ECO:0000313" key="9">
    <source>
        <dbReference type="EMBL" id="WAC10590.1"/>
    </source>
</evidence>
<gene>
    <name evidence="9" type="ORF">ON006_22940</name>
</gene>
<evidence type="ECO:0000256" key="3">
    <source>
        <dbReference type="ARBA" id="ARBA00022692"/>
    </source>
</evidence>
<feature type="transmembrane region" description="Helical" evidence="6">
    <location>
        <begin position="289"/>
        <end position="309"/>
    </location>
</feature>
<dbReference type="GO" id="GO:0005886">
    <property type="term" value="C:plasma membrane"/>
    <property type="evidence" value="ECO:0007669"/>
    <property type="project" value="UniProtKB-SubCell"/>
</dbReference>
<feature type="transmembrane region" description="Helical" evidence="6">
    <location>
        <begin position="340"/>
        <end position="362"/>
    </location>
</feature>
<evidence type="ECO:0000256" key="4">
    <source>
        <dbReference type="ARBA" id="ARBA00022989"/>
    </source>
</evidence>
<feature type="domain" description="ABC3 transporter permease C-terminal" evidence="7">
    <location>
        <begin position="295"/>
        <end position="408"/>
    </location>
</feature>
<evidence type="ECO:0000256" key="1">
    <source>
        <dbReference type="ARBA" id="ARBA00004651"/>
    </source>
</evidence>
<evidence type="ECO:0000256" key="2">
    <source>
        <dbReference type="ARBA" id="ARBA00022475"/>
    </source>
</evidence>
<feature type="domain" description="MacB-like periplasmic core" evidence="8">
    <location>
        <begin position="485"/>
        <end position="603"/>
    </location>
</feature>
<dbReference type="PROSITE" id="PS51257">
    <property type="entry name" value="PROKAR_LIPOPROTEIN"/>
    <property type="match status" value="1"/>
</dbReference>
<feature type="transmembrane region" description="Helical" evidence="6">
    <location>
        <begin position="427"/>
        <end position="451"/>
    </location>
</feature>
<dbReference type="Pfam" id="PF02687">
    <property type="entry name" value="FtsX"/>
    <property type="match status" value="2"/>
</dbReference>
<dbReference type="Pfam" id="PF12704">
    <property type="entry name" value="MacB_PCD"/>
    <property type="match status" value="2"/>
</dbReference>
<feature type="transmembrane region" description="Helical" evidence="6">
    <location>
        <begin position="7"/>
        <end position="29"/>
    </location>
</feature>
<dbReference type="InterPro" id="IPR003838">
    <property type="entry name" value="ABC3_permease_C"/>
</dbReference>
<keyword evidence="10" id="KW-1185">Reference proteome</keyword>
<dbReference type="InterPro" id="IPR050250">
    <property type="entry name" value="Macrolide_Exporter_MacB"/>
</dbReference>
<feature type="domain" description="ABC3 transporter permease C-terminal" evidence="7">
    <location>
        <begin position="680"/>
        <end position="783"/>
    </location>
</feature>
<reference evidence="9" key="1">
    <citation type="submission" date="2022-11" db="EMBL/GenBank/DDBJ databases">
        <title>Dyadobacter pollutisoli sp. nov., isolated from plastic dumped soil.</title>
        <authorList>
            <person name="Kim J.M."/>
            <person name="Kim K.R."/>
            <person name="Lee J.K."/>
            <person name="Hao L."/>
            <person name="Jeon C.O."/>
        </authorList>
    </citation>
    <scope>NUCLEOTIDE SEQUENCE</scope>
    <source>
        <strain evidence="9">U1</strain>
    </source>
</reference>
<dbReference type="PANTHER" id="PTHR30572">
    <property type="entry name" value="MEMBRANE COMPONENT OF TRANSPORTER-RELATED"/>
    <property type="match status" value="1"/>
</dbReference>
<evidence type="ECO:0000259" key="7">
    <source>
        <dbReference type="Pfam" id="PF02687"/>
    </source>
</evidence>
<evidence type="ECO:0000259" key="8">
    <source>
        <dbReference type="Pfam" id="PF12704"/>
    </source>
</evidence>
<proteinExistence type="predicted"/>
<comment type="subcellular location">
    <subcellularLocation>
        <location evidence="1">Cell membrane</location>
        <topology evidence="1">Multi-pass membrane protein</topology>
    </subcellularLocation>
</comment>
<accession>A0A9E8SIT8</accession>
<dbReference type="GO" id="GO:0022857">
    <property type="term" value="F:transmembrane transporter activity"/>
    <property type="evidence" value="ECO:0007669"/>
    <property type="project" value="TreeGrafter"/>
</dbReference>
<evidence type="ECO:0000256" key="5">
    <source>
        <dbReference type="ARBA" id="ARBA00023136"/>
    </source>
</evidence>
<dbReference type="Proteomes" id="UP001164653">
    <property type="component" value="Chromosome"/>
</dbReference>
<evidence type="ECO:0000256" key="6">
    <source>
        <dbReference type="SAM" id="Phobius"/>
    </source>
</evidence>
<evidence type="ECO:0000313" key="10">
    <source>
        <dbReference type="Proteomes" id="UP001164653"/>
    </source>
</evidence>
<name>A0A9E8SIT8_9BACT</name>
<organism evidence="9 10">
    <name type="scientific">Dyadobacter pollutisoli</name>
    <dbReference type="NCBI Taxonomy" id="2910158"/>
    <lineage>
        <taxon>Bacteria</taxon>
        <taxon>Pseudomonadati</taxon>
        <taxon>Bacteroidota</taxon>
        <taxon>Cytophagia</taxon>
        <taxon>Cytophagales</taxon>
        <taxon>Spirosomataceae</taxon>
        <taxon>Dyadobacter</taxon>
    </lineage>
</organism>
<dbReference type="KEGG" id="dpf:ON006_22940"/>
<feature type="transmembrane region" description="Helical" evidence="6">
    <location>
        <begin position="765"/>
        <end position="790"/>
    </location>
</feature>
<keyword evidence="3 6" id="KW-0812">Transmembrane</keyword>
<dbReference type="AlphaFoldDB" id="A0A9E8SIT8"/>
<feature type="transmembrane region" description="Helical" evidence="6">
    <location>
        <begin position="721"/>
        <end position="745"/>
    </location>
</feature>
<feature type="transmembrane region" description="Helical" evidence="6">
    <location>
        <begin position="382"/>
        <end position="406"/>
    </location>
</feature>
<dbReference type="RefSeq" id="WP_244822364.1">
    <property type="nucleotide sequence ID" value="NZ_CP112998.1"/>
</dbReference>
<sequence>MAKQKMYAFVKIGGFAIGIAACFLIALFIRDELSYDQDIVNKDDIFRVLNDELADGDWEKYVWMPAPFANVVKNEYPEVEKIGRFLNSELFGAGPNQIRRVDKLQNVYEERFVYIDQDLLEIWGSKWLQGDPEHALDDPNSLVITKSKADKFFPGENALGRAMIISDDVAKPRKITGVIADFPKNFHVNFDFFMTIAGVVFYEGEQMNWLATNYHTYVRLKKGTDLVKFESKLSDITRKYYIPQKKASGQQVDENKIASEHRYKLQPISEIYLGSADVGDGLSHGDMRFIWLFGSVAGFILLLACINFVNLSTAKSANRAIEVGLRKTVGSERSGLVNQFLTESLLISFISISLGVVLAWLLLPLFNTLAAKSLVFPITAWWLAPLLVISSLVIGIVAGLYPAFYLSGFKPIQILKGQLSRGSKGSGIRSSLVVFQFTTSIILIIGTFVIYRQVNFILNAKVGYDRDQIVLIHGAGTLDKKIDTFKDEIKKLPQVKNASVSDYLPIKGTKRNGNGFWQFGKTKENASVSGQFWVADENYIETLGIKLIAGRNFSRDRTTDAKAVIINQKLAKDLNLKDPVGKHITNWSNSGNDLEVIGVVEDFHYESLKENIEGLCIQLGISPGIVSVKVNTSDMKGALKSITDVWNSQAPNQPIRYTFMDQSFAQMYDDVNRMGLIFTSFAVLAIIVACLGLFALSAFMVEQRSKEISIRKVLGASVRSILSLLTGNFLMLVLISAVIASPIGWYMMQEWLQDYEYKITITWDIFVFAGLVAGFVAIVTISFQAIRAALIDPAKGLRSE</sequence>
<dbReference type="InterPro" id="IPR025857">
    <property type="entry name" value="MacB_PCD"/>
</dbReference>
<keyword evidence="4 6" id="KW-1133">Transmembrane helix</keyword>
<feature type="transmembrane region" description="Helical" evidence="6">
    <location>
        <begin position="676"/>
        <end position="701"/>
    </location>
</feature>
<dbReference type="PANTHER" id="PTHR30572:SF18">
    <property type="entry name" value="ABC-TYPE MACROLIDE FAMILY EXPORT SYSTEM PERMEASE COMPONENT 2"/>
    <property type="match status" value="1"/>
</dbReference>
<protein>
    <submittedName>
        <fullName evidence="9">ABC transporter permease</fullName>
    </submittedName>
</protein>
<keyword evidence="2" id="KW-1003">Cell membrane</keyword>
<keyword evidence="5 6" id="KW-0472">Membrane</keyword>
<feature type="domain" description="MacB-like periplasmic core" evidence="8">
    <location>
        <begin position="12"/>
        <end position="234"/>
    </location>
</feature>
<dbReference type="EMBL" id="CP112998">
    <property type="protein sequence ID" value="WAC10590.1"/>
    <property type="molecule type" value="Genomic_DNA"/>
</dbReference>